<reference evidence="2" key="2">
    <citation type="submission" date="2021-04" db="EMBL/GenBank/DDBJ databases">
        <authorList>
            <person name="Gilroy R."/>
        </authorList>
    </citation>
    <scope>NUCLEOTIDE SEQUENCE</scope>
    <source>
        <strain evidence="2">ChiHecec2B26-446</strain>
    </source>
</reference>
<proteinExistence type="predicted"/>
<keyword evidence="1" id="KW-0732">Signal</keyword>
<dbReference type="AlphaFoldDB" id="A0A9D1PW82"/>
<accession>A0A9D1PW82</accession>
<evidence type="ECO:0000313" key="2">
    <source>
        <dbReference type="EMBL" id="HIV99697.1"/>
    </source>
</evidence>
<organism evidence="2 3">
    <name type="scientific">Candidatus Desulfovibrio intestinipullorum</name>
    <dbReference type="NCBI Taxonomy" id="2838536"/>
    <lineage>
        <taxon>Bacteria</taxon>
        <taxon>Pseudomonadati</taxon>
        <taxon>Thermodesulfobacteriota</taxon>
        <taxon>Desulfovibrionia</taxon>
        <taxon>Desulfovibrionales</taxon>
        <taxon>Desulfovibrionaceae</taxon>
        <taxon>Desulfovibrio</taxon>
    </lineage>
</organism>
<sequence>MKNIFLSLVCLLSLVLCPGTSQAEKVTTDYYTVDMPDSWQKLQENLSNSISIYVYATKSRDCVVTTVIGNNGGADLETITSCFAQQYKSRKKPVVKNNMGTFSFKDTENEDGYAYITTQDALYMVVTASGNLRKARSFIKEFQSDDYKDLIPYL</sequence>
<dbReference type="EMBL" id="DXHV01000008">
    <property type="protein sequence ID" value="HIV99697.1"/>
    <property type="molecule type" value="Genomic_DNA"/>
</dbReference>
<feature type="signal peptide" evidence="1">
    <location>
        <begin position="1"/>
        <end position="23"/>
    </location>
</feature>
<reference evidence="2" key="1">
    <citation type="journal article" date="2021" name="PeerJ">
        <title>Extensive microbial diversity within the chicken gut microbiome revealed by metagenomics and culture.</title>
        <authorList>
            <person name="Gilroy R."/>
            <person name="Ravi A."/>
            <person name="Getino M."/>
            <person name="Pursley I."/>
            <person name="Horton D.L."/>
            <person name="Alikhan N.F."/>
            <person name="Baker D."/>
            <person name="Gharbi K."/>
            <person name="Hall N."/>
            <person name="Watson M."/>
            <person name="Adriaenssens E.M."/>
            <person name="Foster-Nyarko E."/>
            <person name="Jarju S."/>
            <person name="Secka A."/>
            <person name="Antonio M."/>
            <person name="Oren A."/>
            <person name="Chaudhuri R.R."/>
            <person name="La Ragione R."/>
            <person name="Hildebrand F."/>
            <person name="Pallen M.J."/>
        </authorList>
    </citation>
    <scope>NUCLEOTIDE SEQUENCE</scope>
    <source>
        <strain evidence="2">ChiHecec2B26-446</strain>
    </source>
</reference>
<protein>
    <submittedName>
        <fullName evidence="2">Uncharacterized protein</fullName>
    </submittedName>
</protein>
<comment type="caution">
    <text evidence="2">The sequence shown here is derived from an EMBL/GenBank/DDBJ whole genome shotgun (WGS) entry which is preliminary data.</text>
</comment>
<feature type="chain" id="PRO_5039191753" evidence="1">
    <location>
        <begin position="24"/>
        <end position="154"/>
    </location>
</feature>
<evidence type="ECO:0000256" key="1">
    <source>
        <dbReference type="SAM" id="SignalP"/>
    </source>
</evidence>
<dbReference type="Proteomes" id="UP000886752">
    <property type="component" value="Unassembled WGS sequence"/>
</dbReference>
<evidence type="ECO:0000313" key="3">
    <source>
        <dbReference type="Proteomes" id="UP000886752"/>
    </source>
</evidence>
<gene>
    <name evidence="2" type="ORF">H9894_00660</name>
</gene>
<name>A0A9D1PW82_9BACT</name>